<dbReference type="EMBL" id="JAINUG010001492">
    <property type="protein sequence ID" value="KAJ8355244.1"/>
    <property type="molecule type" value="Genomic_DNA"/>
</dbReference>
<name>A0AAD7R1E5_9TELE</name>
<dbReference type="AlphaFoldDB" id="A0AAD7R1E5"/>
<keyword evidence="3" id="KW-1185">Reference proteome</keyword>
<dbReference type="Proteomes" id="UP001221898">
    <property type="component" value="Unassembled WGS sequence"/>
</dbReference>
<organism evidence="2 3">
    <name type="scientific">Aldrovandia affinis</name>
    <dbReference type="NCBI Taxonomy" id="143900"/>
    <lineage>
        <taxon>Eukaryota</taxon>
        <taxon>Metazoa</taxon>
        <taxon>Chordata</taxon>
        <taxon>Craniata</taxon>
        <taxon>Vertebrata</taxon>
        <taxon>Euteleostomi</taxon>
        <taxon>Actinopterygii</taxon>
        <taxon>Neopterygii</taxon>
        <taxon>Teleostei</taxon>
        <taxon>Notacanthiformes</taxon>
        <taxon>Halosauridae</taxon>
        <taxon>Aldrovandia</taxon>
    </lineage>
</organism>
<comment type="caution">
    <text evidence="2">The sequence shown here is derived from an EMBL/GenBank/DDBJ whole genome shotgun (WGS) entry which is preliminary data.</text>
</comment>
<sequence length="94" mass="10352">MIDCGFSIAQNKGLHLDNSKFKLSLQFHLCIAPLTKTGLHKGSQKEASELPVSAERGGPTKVQQQLLMKMDAILANQAEILRCAQNPHLRSPRC</sequence>
<gene>
    <name evidence="2" type="ORF">AAFF_G00079850</name>
</gene>
<feature type="region of interest" description="Disordered" evidence="1">
    <location>
        <begin position="39"/>
        <end position="58"/>
    </location>
</feature>
<accession>A0AAD7R1E5</accession>
<evidence type="ECO:0000313" key="3">
    <source>
        <dbReference type="Proteomes" id="UP001221898"/>
    </source>
</evidence>
<reference evidence="2" key="1">
    <citation type="journal article" date="2023" name="Science">
        <title>Genome structures resolve the early diversification of teleost fishes.</title>
        <authorList>
            <person name="Parey E."/>
            <person name="Louis A."/>
            <person name="Montfort J."/>
            <person name="Bouchez O."/>
            <person name="Roques C."/>
            <person name="Iampietro C."/>
            <person name="Lluch J."/>
            <person name="Castinel A."/>
            <person name="Donnadieu C."/>
            <person name="Desvignes T."/>
            <person name="Floi Bucao C."/>
            <person name="Jouanno E."/>
            <person name="Wen M."/>
            <person name="Mejri S."/>
            <person name="Dirks R."/>
            <person name="Jansen H."/>
            <person name="Henkel C."/>
            <person name="Chen W.J."/>
            <person name="Zahm M."/>
            <person name="Cabau C."/>
            <person name="Klopp C."/>
            <person name="Thompson A.W."/>
            <person name="Robinson-Rechavi M."/>
            <person name="Braasch I."/>
            <person name="Lecointre G."/>
            <person name="Bobe J."/>
            <person name="Postlethwait J.H."/>
            <person name="Berthelot C."/>
            <person name="Roest Crollius H."/>
            <person name="Guiguen Y."/>
        </authorList>
    </citation>
    <scope>NUCLEOTIDE SEQUENCE</scope>
    <source>
        <strain evidence="2">NC1722</strain>
    </source>
</reference>
<evidence type="ECO:0000256" key="1">
    <source>
        <dbReference type="SAM" id="MobiDB-lite"/>
    </source>
</evidence>
<proteinExistence type="predicted"/>
<evidence type="ECO:0000313" key="2">
    <source>
        <dbReference type="EMBL" id="KAJ8355244.1"/>
    </source>
</evidence>
<protein>
    <submittedName>
        <fullName evidence="2">Uncharacterized protein</fullName>
    </submittedName>
</protein>